<dbReference type="Gene3D" id="3.40.50.300">
    <property type="entry name" value="P-loop containing nucleotide triphosphate hydrolases"/>
    <property type="match status" value="1"/>
</dbReference>
<evidence type="ECO:0000313" key="3">
    <source>
        <dbReference type="Proteomes" id="UP000318681"/>
    </source>
</evidence>
<dbReference type="Proteomes" id="UP000318681">
    <property type="component" value="Unassembled WGS sequence"/>
</dbReference>
<reference evidence="2 3" key="1">
    <citation type="submission" date="2019-07" db="EMBL/GenBank/DDBJ databases">
        <title>Sphingomonas solaris sp. nov., isolated from a solar panel from Boston, Massachusetts.</title>
        <authorList>
            <person name="Tanner K."/>
            <person name="Pascual J."/>
            <person name="Mancuso C."/>
            <person name="Pereto J."/>
            <person name="Khalil A."/>
            <person name="Vilanova C."/>
        </authorList>
    </citation>
    <scope>NUCLEOTIDE SEQUENCE [LARGE SCALE GENOMIC DNA]</scope>
    <source>
        <strain evidence="2 3">R4DWN</strain>
    </source>
</reference>
<dbReference type="Pfam" id="PF11130">
    <property type="entry name" value="TraC_F_IV"/>
    <property type="match status" value="1"/>
</dbReference>
<dbReference type="Gene3D" id="1.10.8.730">
    <property type="match status" value="1"/>
</dbReference>
<gene>
    <name evidence="2" type="primary">traC</name>
    <name evidence="2" type="ORF">FOY91_00105</name>
</gene>
<dbReference type="NCBIfam" id="TIGR02746">
    <property type="entry name" value="TraC-F-type"/>
    <property type="match status" value="1"/>
</dbReference>
<dbReference type="InterPro" id="IPR053155">
    <property type="entry name" value="F-pilin_assembly_TraC"/>
</dbReference>
<dbReference type="PANTHER" id="PTHR38467">
    <property type="match status" value="1"/>
</dbReference>
<dbReference type="InterPro" id="IPR043964">
    <property type="entry name" value="P-loop_TraG"/>
</dbReference>
<keyword evidence="3" id="KW-1185">Reference proteome</keyword>
<dbReference type="SMART" id="SM00382">
    <property type="entry name" value="AAA"/>
    <property type="match status" value="1"/>
</dbReference>
<sequence length="861" mass="94352">MNLSFRTLYDTLSRGLFGDADAQEAARPVIGLDMLSSFLPYRVYEPATRLYLNARSMGFVLNVAPLVGADERTGDLLGQFFSEGLPAGACVQIVHWASPRIGRNIAPWFLPRYARGGVYEAIARRRAACLYDLVWTSGSASAPFHARHHQVLISVGVPAGSATTKEDLVAVRESLTGVLRSLDVPVANVDPVQLIAFLDDLTSPTTAPQDDAIDYNPLDPIADQAIRRDIELVVEESRLCLRTERFRPTGATDEGAPEIGEIYLDRFDVRHFGVRNMPTRWAPWECARLIGDLFTDKLRMPCPAATMLCLVYPDQEAASARAGMKFLRTTSLSEGRSARYLPKLREQAAEWREVQAQMQEGRRLVRAFYGVTAFSPEGQGDRNERTIKSLYKAAGWDLADERYLQIQGLLAAMPMTLGDGLGTDMERCKRMRTMLSTTAANIAPVQGEYLGGNVPHLLFVGRRGQPFFWSPFENGAGNHNVAILGKSGSGKSVLLQEMCAALCGAGAKVVVIDDGRSFMNSCRLQGGAFIEFTLASGFCLNPFSMIDADRVAEDEDYRLDCMAMLKSIVGQMARFIDRLTDTERGLIDQAVNHVWEAAGHAGSIDGVARALTDTGNPDAANLAIAMGPFLSGGTYGGFFNGQATLKLEADFTVFEMSDLATREELRSVVLTAIMFMTSQAMTRSPRSVKKLLLIDEAWSMLKGGSMSEFVETYARTARKYGGALATATQSLNDFYKSGGATAALENSDWMLVLQQKPETIADFRKSERLDMDDRTESLIRSLKRSGSEYSEVFIRGPEVQALGRLVLDPYSATLFSSSPDTYAAIERRMAAGDTIEQALDAVAFPDAPQAPNTKEAQHARA</sequence>
<dbReference type="AlphaFoldDB" id="A0A558RDL1"/>
<evidence type="ECO:0000259" key="1">
    <source>
        <dbReference type="SMART" id="SM00382"/>
    </source>
</evidence>
<comment type="caution">
    <text evidence="2">The sequence shown here is derived from an EMBL/GenBank/DDBJ whole genome shotgun (WGS) entry which is preliminary data.</text>
</comment>
<name>A0A558RDL1_9SPHN</name>
<evidence type="ECO:0000313" key="2">
    <source>
        <dbReference type="EMBL" id="TVV77476.1"/>
    </source>
</evidence>
<protein>
    <submittedName>
        <fullName evidence="2">Type IV secretion system protein TraC</fullName>
    </submittedName>
</protein>
<dbReference type="CDD" id="cd01127">
    <property type="entry name" value="TrwB_TraG_TraD_VirD4"/>
    <property type="match status" value="1"/>
</dbReference>
<dbReference type="PANTHER" id="PTHR38467:SF1">
    <property type="entry name" value="CONJUGATIVE TRANSFER: ASSEMBLY"/>
    <property type="match status" value="1"/>
</dbReference>
<dbReference type="InterPro" id="IPR027417">
    <property type="entry name" value="P-loop_NTPase"/>
</dbReference>
<dbReference type="InterPro" id="IPR003593">
    <property type="entry name" value="AAA+_ATPase"/>
</dbReference>
<dbReference type="SUPFAM" id="SSF52540">
    <property type="entry name" value="P-loop containing nucleoside triphosphate hydrolases"/>
    <property type="match status" value="1"/>
</dbReference>
<proteinExistence type="predicted"/>
<dbReference type="EMBL" id="VNIM01000001">
    <property type="protein sequence ID" value="TVV77476.1"/>
    <property type="molecule type" value="Genomic_DNA"/>
</dbReference>
<dbReference type="InterPro" id="IPR014117">
    <property type="entry name" value="TraC-F-type"/>
</dbReference>
<accession>A0A558RDL1</accession>
<dbReference type="RefSeq" id="WP_145147002.1">
    <property type="nucleotide sequence ID" value="NZ_VNIM01000001.1"/>
</dbReference>
<dbReference type="OrthoDB" id="7167455at2"/>
<organism evidence="2 3">
    <name type="scientific">Alterirhizorhabdus solaris</name>
    <dbReference type="NCBI Taxonomy" id="2529389"/>
    <lineage>
        <taxon>Bacteria</taxon>
        <taxon>Pseudomonadati</taxon>
        <taxon>Pseudomonadota</taxon>
        <taxon>Alphaproteobacteria</taxon>
        <taxon>Sphingomonadales</taxon>
        <taxon>Rhizorhabdaceae</taxon>
        <taxon>Alterirhizorhabdus</taxon>
    </lineage>
</organism>
<dbReference type="InterPro" id="IPR025955">
    <property type="entry name" value="TraC/Conjuga_ATPase"/>
</dbReference>
<dbReference type="Pfam" id="PF19044">
    <property type="entry name" value="P-loop_TraG"/>
    <property type="match status" value="2"/>
</dbReference>
<feature type="domain" description="AAA+ ATPase" evidence="1">
    <location>
        <begin position="477"/>
        <end position="775"/>
    </location>
</feature>